<evidence type="ECO:0000256" key="1">
    <source>
        <dbReference type="SAM" id="Phobius"/>
    </source>
</evidence>
<dbReference type="RefSeq" id="WP_167400193.1">
    <property type="nucleotide sequence ID" value="NZ_RJUR01000011.1"/>
</dbReference>
<comment type="caution">
    <text evidence="2">The sequence shown here is derived from an EMBL/GenBank/DDBJ whole genome shotgun (WGS) entry which is preliminary data.</text>
</comment>
<name>A0A9X8EKU3_PSEPU</name>
<keyword evidence="1" id="KW-1133">Transmembrane helix</keyword>
<dbReference type="AlphaFoldDB" id="A0A9X8EKU3"/>
<keyword evidence="1" id="KW-0472">Membrane</keyword>
<dbReference type="EMBL" id="RJUR01000011">
    <property type="protein sequence ID" value="ROQ53487.1"/>
    <property type="molecule type" value="Genomic_DNA"/>
</dbReference>
<dbReference type="Proteomes" id="UP000269115">
    <property type="component" value="Unassembled WGS sequence"/>
</dbReference>
<organism evidence="2 3">
    <name type="scientific">Pseudomonas putida</name>
    <name type="common">Arthrobacter siderocapsulatus</name>
    <dbReference type="NCBI Taxonomy" id="303"/>
    <lineage>
        <taxon>Bacteria</taxon>
        <taxon>Pseudomonadati</taxon>
        <taxon>Pseudomonadota</taxon>
        <taxon>Gammaproteobacteria</taxon>
        <taxon>Pseudomonadales</taxon>
        <taxon>Pseudomonadaceae</taxon>
        <taxon>Pseudomonas</taxon>
    </lineage>
</organism>
<keyword evidence="1" id="KW-0812">Transmembrane</keyword>
<protein>
    <submittedName>
        <fullName evidence="2">Uncharacterized protein</fullName>
    </submittedName>
</protein>
<evidence type="ECO:0000313" key="2">
    <source>
        <dbReference type="EMBL" id="ROQ53487.1"/>
    </source>
</evidence>
<reference evidence="2 3" key="1">
    <citation type="submission" date="2018-11" db="EMBL/GenBank/DDBJ databases">
        <title>Genomic analyses of the natural microbiome of Caenorhabditis elegans.</title>
        <authorList>
            <person name="Samuel B."/>
        </authorList>
    </citation>
    <scope>NUCLEOTIDE SEQUENCE [LARGE SCALE GENOMIC DNA]</scope>
    <source>
        <strain evidence="2 3">BIGb0473</strain>
    </source>
</reference>
<gene>
    <name evidence="2" type="ORF">EDF85_1250</name>
</gene>
<proteinExistence type="predicted"/>
<sequence>MNTTISPLEFLLTNAICVAAGAVTVLALQWAGRAAYRSGQRNAQDPV</sequence>
<feature type="transmembrane region" description="Helical" evidence="1">
    <location>
        <begin position="12"/>
        <end position="31"/>
    </location>
</feature>
<evidence type="ECO:0000313" key="3">
    <source>
        <dbReference type="Proteomes" id="UP000269115"/>
    </source>
</evidence>
<accession>A0A9X8EKU3</accession>